<keyword evidence="14" id="KW-0969">Cilium</keyword>
<feature type="signal peptide" evidence="13">
    <location>
        <begin position="1"/>
        <end position="19"/>
    </location>
</feature>
<evidence type="ECO:0000256" key="13">
    <source>
        <dbReference type="SAM" id="SignalP"/>
    </source>
</evidence>
<evidence type="ECO:0000313" key="15">
    <source>
        <dbReference type="Proteomes" id="UP000613768"/>
    </source>
</evidence>
<dbReference type="GO" id="GO:0071973">
    <property type="term" value="P:bacterial-type flagellum-dependent cell motility"/>
    <property type="evidence" value="ECO:0007669"/>
    <property type="project" value="InterPro"/>
</dbReference>
<comment type="subcellular location">
    <subcellularLocation>
        <location evidence="11">Cell outer membrane</location>
        <topology evidence="11">Lipid-anchor</topology>
    </subcellularLocation>
    <subcellularLocation>
        <location evidence="11">Bacterial flagellum basal body</location>
    </subcellularLocation>
    <subcellularLocation>
        <location evidence="2">Membrane</location>
        <topology evidence="2">Lipid-anchor</topology>
    </subcellularLocation>
</comment>
<keyword evidence="5 11" id="KW-0732">Signal</keyword>
<evidence type="ECO:0000256" key="4">
    <source>
        <dbReference type="ARBA" id="ARBA00011439"/>
    </source>
</evidence>
<keyword evidence="6 11" id="KW-0472">Membrane</keyword>
<keyword evidence="7" id="KW-0564">Palmitate</keyword>
<dbReference type="EMBL" id="JACYTR010000004">
    <property type="protein sequence ID" value="MBD8524757.1"/>
    <property type="molecule type" value="Genomic_DNA"/>
</dbReference>
<dbReference type="PANTHER" id="PTHR34933">
    <property type="entry name" value="FLAGELLAR L-RING PROTEIN"/>
    <property type="match status" value="1"/>
</dbReference>
<dbReference type="GO" id="GO:0009279">
    <property type="term" value="C:cell outer membrane"/>
    <property type="evidence" value="ECO:0007669"/>
    <property type="project" value="UniProtKB-SubCell"/>
</dbReference>
<evidence type="ECO:0000256" key="12">
    <source>
        <dbReference type="SAM" id="MobiDB-lite"/>
    </source>
</evidence>
<dbReference type="HAMAP" id="MF_00415">
    <property type="entry name" value="FlgH"/>
    <property type="match status" value="1"/>
</dbReference>
<dbReference type="PROSITE" id="PS51257">
    <property type="entry name" value="PROKAR_LIPOPROTEIN"/>
    <property type="match status" value="1"/>
</dbReference>
<protein>
    <recommendedName>
        <fullName evidence="11">Flagellar L-ring protein</fullName>
    </recommendedName>
    <alternativeName>
        <fullName evidence="11">Basal body L-ring protein</fullName>
    </alternativeName>
</protein>
<evidence type="ECO:0000256" key="2">
    <source>
        <dbReference type="ARBA" id="ARBA00004635"/>
    </source>
</evidence>
<dbReference type="Proteomes" id="UP000613768">
    <property type="component" value="Unassembled WGS sequence"/>
</dbReference>
<comment type="caution">
    <text evidence="14">The sequence shown here is derived from an EMBL/GenBank/DDBJ whole genome shotgun (WGS) entry which is preliminary data.</text>
</comment>
<evidence type="ECO:0000256" key="11">
    <source>
        <dbReference type="HAMAP-Rule" id="MF_00415"/>
    </source>
</evidence>
<dbReference type="PRINTS" id="PR01008">
    <property type="entry name" value="FLGLRINGFLGH"/>
</dbReference>
<keyword evidence="9 11" id="KW-0998">Cell outer membrane</keyword>
<sequence>MNRLLTLLSIALLSACASAPKPDPAFAPISASAYPRPAEPSNGAIFREGSGGLSLFADRRAFYPGDLITITLAERTVAQTRKATSSSKTTGVSMAAPSVLGAPVTINGRDPLSTSINSENTFEGTGDSDQSNSLSGSVTVTVVDRLPNGNLVVRGEKLIRLNRSDEVVQIQGIVRAADIQTDNSVPSTRVADARIVYTGRGELAQANAQGWLSRFFNSVVMP</sequence>
<dbReference type="AlphaFoldDB" id="A0AAW3ZHZ9"/>
<keyword evidence="15" id="KW-1185">Reference proteome</keyword>
<organism evidence="14 15">
    <name type="scientific">Pseudomarimonas arenosa</name>
    <dbReference type="NCBI Taxonomy" id="2774145"/>
    <lineage>
        <taxon>Bacteria</taxon>
        <taxon>Pseudomonadati</taxon>
        <taxon>Pseudomonadota</taxon>
        <taxon>Gammaproteobacteria</taxon>
        <taxon>Lysobacterales</taxon>
        <taxon>Lysobacteraceae</taxon>
        <taxon>Pseudomarimonas</taxon>
    </lineage>
</organism>
<keyword evidence="14" id="KW-0282">Flagellum</keyword>
<dbReference type="Pfam" id="PF02107">
    <property type="entry name" value="FlgH"/>
    <property type="match status" value="1"/>
</dbReference>
<dbReference type="NCBIfam" id="NF001304">
    <property type="entry name" value="PRK00249.1-4"/>
    <property type="match status" value="1"/>
</dbReference>
<evidence type="ECO:0000313" key="14">
    <source>
        <dbReference type="EMBL" id="MBD8524757.1"/>
    </source>
</evidence>
<dbReference type="RefSeq" id="WP_192028104.1">
    <property type="nucleotide sequence ID" value="NZ_JACYTR010000004.1"/>
</dbReference>
<evidence type="ECO:0000256" key="3">
    <source>
        <dbReference type="ARBA" id="ARBA00006929"/>
    </source>
</evidence>
<keyword evidence="14" id="KW-0966">Cell projection</keyword>
<keyword evidence="8 11" id="KW-0975">Bacterial flagellum</keyword>
<dbReference type="PANTHER" id="PTHR34933:SF1">
    <property type="entry name" value="FLAGELLAR L-RING PROTEIN"/>
    <property type="match status" value="1"/>
</dbReference>
<evidence type="ECO:0000256" key="6">
    <source>
        <dbReference type="ARBA" id="ARBA00023136"/>
    </source>
</evidence>
<comment type="function">
    <text evidence="1 11">Assembles around the rod to form the L-ring and probably protects the motor/basal body from shearing forces during rotation.</text>
</comment>
<gene>
    <name evidence="11 14" type="primary">flgH</name>
    <name evidence="14" type="ORF">IFO71_03290</name>
</gene>
<comment type="subunit">
    <text evidence="4 11">The basal body constitutes a major portion of the flagellar organelle and consists of four rings (L,P,S, and M) mounted on a central rod.</text>
</comment>
<feature type="region of interest" description="Disordered" evidence="12">
    <location>
        <begin position="113"/>
        <end position="134"/>
    </location>
</feature>
<dbReference type="GO" id="GO:0009427">
    <property type="term" value="C:bacterial-type flagellum basal body, distal rod, L ring"/>
    <property type="evidence" value="ECO:0007669"/>
    <property type="project" value="InterPro"/>
</dbReference>
<comment type="similarity">
    <text evidence="3 11">Belongs to the FlgH family.</text>
</comment>
<reference evidence="14 15" key="1">
    <citation type="submission" date="2020-09" db="EMBL/GenBank/DDBJ databases">
        <title>Pseudoxanthomonas sp. CAU 1598 isolated from sand of Yaerae Beach.</title>
        <authorList>
            <person name="Kim W."/>
        </authorList>
    </citation>
    <scope>NUCLEOTIDE SEQUENCE [LARGE SCALE GENOMIC DNA]</scope>
    <source>
        <strain evidence="14 15">CAU 1598</strain>
    </source>
</reference>
<evidence type="ECO:0000256" key="5">
    <source>
        <dbReference type="ARBA" id="ARBA00022729"/>
    </source>
</evidence>
<evidence type="ECO:0000256" key="8">
    <source>
        <dbReference type="ARBA" id="ARBA00023143"/>
    </source>
</evidence>
<feature type="chain" id="PRO_5043901792" description="Flagellar L-ring protein" evidence="13">
    <location>
        <begin position="20"/>
        <end position="222"/>
    </location>
</feature>
<evidence type="ECO:0000256" key="1">
    <source>
        <dbReference type="ARBA" id="ARBA00002591"/>
    </source>
</evidence>
<accession>A0AAW3ZHZ9</accession>
<evidence type="ECO:0000256" key="10">
    <source>
        <dbReference type="ARBA" id="ARBA00023288"/>
    </source>
</evidence>
<dbReference type="InterPro" id="IPR000527">
    <property type="entry name" value="Flag_Lring"/>
</dbReference>
<proteinExistence type="inferred from homology"/>
<keyword evidence="10 11" id="KW-0449">Lipoprotein</keyword>
<evidence type="ECO:0000256" key="7">
    <source>
        <dbReference type="ARBA" id="ARBA00023139"/>
    </source>
</evidence>
<evidence type="ECO:0000256" key="9">
    <source>
        <dbReference type="ARBA" id="ARBA00023237"/>
    </source>
</evidence>
<name>A0AAW3ZHZ9_9GAMM</name>
<dbReference type="GO" id="GO:0003774">
    <property type="term" value="F:cytoskeletal motor activity"/>
    <property type="evidence" value="ECO:0007669"/>
    <property type="project" value="InterPro"/>
</dbReference>